<accession>Q1YW26</accession>
<name>Q1YW26_9GAMM</name>
<dbReference type="HOGENOM" id="CLU_651882_0_0_6"/>
<comment type="caution">
    <text evidence="2">The sequence shown here is derived from an EMBL/GenBank/DDBJ whole genome shotgun (WGS) entry which is preliminary data.</text>
</comment>
<dbReference type="Proteomes" id="UP000003789">
    <property type="component" value="Unassembled WGS sequence"/>
</dbReference>
<feature type="signal peptide" evidence="1">
    <location>
        <begin position="1"/>
        <end position="35"/>
    </location>
</feature>
<reference evidence="2 3" key="1">
    <citation type="submission" date="2006-03" db="EMBL/GenBank/DDBJ databases">
        <authorList>
            <person name="Bartlett D.H."/>
            <person name="Valle G."/>
            <person name="Lauro F.M."/>
            <person name="Vezzi A."/>
            <person name="Simonato F."/>
            <person name="Eloe E."/>
            <person name="Vitulo N."/>
            <person name="Stratton T.K."/>
            <person name="D'angelo M."/>
            <person name="Ferriera S."/>
            <person name="Johnson J."/>
            <person name="Kravitz S."/>
            <person name="Beeson K."/>
            <person name="Sutton G."/>
            <person name="Rogers Y."/>
            <person name="Friedman R."/>
            <person name="Frazier M."/>
            <person name="Venter J.C."/>
        </authorList>
    </citation>
    <scope>NUCLEOTIDE SEQUENCE [LARGE SCALE GENOMIC DNA]</scope>
    <source>
        <strain evidence="2 3">3TCK</strain>
    </source>
</reference>
<dbReference type="EMBL" id="AAPH01000057">
    <property type="protein sequence ID" value="EAS40485.1"/>
    <property type="molecule type" value="Genomic_DNA"/>
</dbReference>
<proteinExistence type="predicted"/>
<dbReference type="AlphaFoldDB" id="Q1YW26"/>
<dbReference type="InterPro" id="IPR024079">
    <property type="entry name" value="MetalloPept_cat_dom_sf"/>
</dbReference>
<evidence type="ECO:0000313" key="3">
    <source>
        <dbReference type="Proteomes" id="UP000003789"/>
    </source>
</evidence>
<keyword evidence="1" id="KW-0732">Signal</keyword>
<dbReference type="SUPFAM" id="SSF55486">
    <property type="entry name" value="Metalloproteases ('zincins'), catalytic domain"/>
    <property type="match status" value="1"/>
</dbReference>
<gene>
    <name evidence="2" type="ORF">P3TCK_17482</name>
</gene>
<sequence length="421" mass="46730">MNNKIIGSNVLSCRYMLILAGLSVASFCYSASASASSSETATAGNPNHEKYINAEKVDSLKISLRSHELGTEREQYGLTPAVSVIESVDKTNLTISQDLYIDFDKNSFSNLAGVTDFDSFFKYSFRPYLSLAGSNCNSFKLLDSEGNTDMLSGSNTKHIAHNHKYLLQFTCVADIHANKNYKIAFKLNSPVKAEESSRNVISWMFPGEEDNYLFAKYNVENNITKKLNEYVVWSGYTSKQVGVTSSPFLPLQGNIKYFLDSTISDVSDYYKKASEKDAVVNTLEDMKQSLNAFKYAVTFEETHDSNAADLIISQDGNVDRPLASCCSFNAKVHKFNLLKIRSNYDFLLLHGVRNAIITHELGHAFGLPHQSGDVYSIMNYENDGNFPHKLAASKVFGLHNTVFSVVDAKVLANRAAEIAAQ</sequence>
<organism evidence="2 3">
    <name type="scientific">Photobacterium profundum 3TCK</name>
    <dbReference type="NCBI Taxonomy" id="314280"/>
    <lineage>
        <taxon>Bacteria</taxon>
        <taxon>Pseudomonadati</taxon>
        <taxon>Pseudomonadota</taxon>
        <taxon>Gammaproteobacteria</taxon>
        <taxon>Vibrionales</taxon>
        <taxon>Vibrionaceae</taxon>
        <taxon>Photobacterium</taxon>
    </lineage>
</organism>
<protein>
    <recommendedName>
        <fullName evidence="4">Peptidase M10 metallopeptidase domain-containing protein</fullName>
    </recommendedName>
</protein>
<dbReference type="RefSeq" id="WP_006231403.1">
    <property type="nucleotide sequence ID" value="NZ_CH724135.1"/>
</dbReference>
<evidence type="ECO:0000313" key="2">
    <source>
        <dbReference type="EMBL" id="EAS40485.1"/>
    </source>
</evidence>
<evidence type="ECO:0000256" key="1">
    <source>
        <dbReference type="SAM" id="SignalP"/>
    </source>
</evidence>
<dbReference type="GO" id="GO:0008237">
    <property type="term" value="F:metallopeptidase activity"/>
    <property type="evidence" value="ECO:0007669"/>
    <property type="project" value="InterPro"/>
</dbReference>
<dbReference type="Gene3D" id="3.40.390.10">
    <property type="entry name" value="Collagenase (Catalytic Domain)"/>
    <property type="match status" value="1"/>
</dbReference>
<evidence type="ECO:0008006" key="4">
    <source>
        <dbReference type="Google" id="ProtNLM"/>
    </source>
</evidence>
<feature type="chain" id="PRO_5004198282" description="Peptidase M10 metallopeptidase domain-containing protein" evidence="1">
    <location>
        <begin position="36"/>
        <end position="421"/>
    </location>
</feature>